<organism evidence="2">
    <name type="scientific">Microcystis aeruginosa (strain PCC 7806)</name>
    <dbReference type="NCBI Taxonomy" id="267872"/>
    <lineage>
        <taxon>Bacteria</taxon>
        <taxon>Bacillati</taxon>
        <taxon>Cyanobacteriota</taxon>
        <taxon>Cyanophyceae</taxon>
        <taxon>Oscillatoriophycideae</taxon>
        <taxon>Chroococcales</taxon>
        <taxon>Microcystaceae</taxon>
        <taxon>Microcystis</taxon>
    </lineage>
</organism>
<name>A8YEZ5_MICA7</name>
<dbReference type="EMBL" id="AM778931">
    <property type="protein sequence ID" value="CAO87060.1"/>
    <property type="molecule type" value="Genomic_DNA"/>
</dbReference>
<gene>
    <name evidence="2" type="ORF">IPF_508</name>
</gene>
<accession>A8YEZ5</accession>
<feature type="chain" id="PRO_5002734437" evidence="1">
    <location>
        <begin position="39"/>
        <end position="87"/>
    </location>
</feature>
<reference evidence="2" key="1">
    <citation type="submission" date="2007-08" db="EMBL/GenBank/DDBJ databases">
        <authorList>
            <person name="Frangeul L."/>
        </authorList>
    </citation>
    <scope>NUCLEOTIDE SEQUENCE</scope>
    <source>
        <strain evidence="2">PCC 7806</strain>
    </source>
</reference>
<keyword evidence="1" id="KW-0732">Signal</keyword>
<dbReference type="AlphaFoldDB" id="A8YEZ5"/>
<sequence>MVLMANNSRKLMNQKVVILATASASLLALAVTTNSVQAAPESFHPSFNTENLGDMIIAKTTGEENPILRHLNCSCAACTQSLNSSLN</sequence>
<feature type="signal peptide" evidence="1">
    <location>
        <begin position="1"/>
        <end position="38"/>
    </location>
</feature>
<protein>
    <submittedName>
        <fullName evidence="2">Similarity. Hypothetical start</fullName>
    </submittedName>
</protein>
<evidence type="ECO:0000313" key="2">
    <source>
        <dbReference type="EMBL" id="CAO87060.1"/>
    </source>
</evidence>
<evidence type="ECO:0000256" key="1">
    <source>
        <dbReference type="SAM" id="SignalP"/>
    </source>
</evidence>
<proteinExistence type="predicted"/>